<dbReference type="GeneID" id="27985122"/>
<comment type="subunit">
    <text evidence="5 7">Part of the 30S ribosomal subunit.</text>
</comment>
<dbReference type="SUPFAM" id="SSF54814">
    <property type="entry name" value="Prokaryotic type KH domain (KH-domain type II)"/>
    <property type="match status" value="1"/>
</dbReference>
<dbReference type="HAMAP" id="MF_01309_B">
    <property type="entry name" value="Ribosomal_uS3_B"/>
    <property type="match status" value="1"/>
</dbReference>
<dbReference type="PANTHER" id="PTHR11760">
    <property type="entry name" value="30S/40S RIBOSOMAL PROTEIN S3"/>
    <property type="match status" value="1"/>
</dbReference>
<keyword evidence="7 9" id="KW-0934">Plastid</keyword>
<evidence type="ECO:0000256" key="3">
    <source>
        <dbReference type="ARBA" id="ARBA00023274"/>
    </source>
</evidence>
<protein>
    <recommendedName>
        <fullName evidence="4 5">Small ribosomal subunit protein uS3c</fullName>
    </recommendedName>
</protein>
<reference evidence="9" key="1">
    <citation type="journal article" date="2016" name="Front. Plant Sci.">
        <title>Comparative Chloroplast Genome Analyses of Streptophyte Green Algae Uncover Major Structural Alterations in the Klebsormidiophyceae, Coleochaetophyceae and Zygnematophyceae.</title>
        <authorList>
            <person name="Lemieux C."/>
            <person name="Otis C."/>
            <person name="Turmel M."/>
        </authorList>
    </citation>
    <scope>NUCLEOTIDE SEQUENCE</scope>
</reference>
<dbReference type="CDD" id="cd02412">
    <property type="entry name" value="KH-II_30S_S3"/>
    <property type="match status" value="1"/>
</dbReference>
<geneLocation type="chloroplast" evidence="9"/>
<organism evidence="9">
    <name type="scientific">Coleochaete scutata</name>
    <dbReference type="NCBI Taxonomy" id="3125"/>
    <lineage>
        <taxon>Eukaryota</taxon>
        <taxon>Viridiplantae</taxon>
        <taxon>Streptophyta</taxon>
        <taxon>Coleochaetophyceae</taxon>
        <taxon>Coleochaetales</taxon>
        <taxon>Coleochaetaceae</taxon>
        <taxon>Coleochaete</taxon>
    </lineage>
</organism>
<feature type="domain" description="Small ribosomal subunit protein uS3 C-terminal" evidence="8">
    <location>
        <begin position="159"/>
        <end position="242"/>
    </location>
</feature>
<dbReference type="Gene3D" id="3.30.1140.32">
    <property type="entry name" value="Ribosomal protein S3, C-terminal domain"/>
    <property type="match status" value="1"/>
</dbReference>
<dbReference type="GO" id="GO:0006412">
    <property type="term" value="P:translation"/>
    <property type="evidence" value="ECO:0007669"/>
    <property type="project" value="UniProtKB-UniRule"/>
</dbReference>
<dbReference type="InterPro" id="IPR009019">
    <property type="entry name" value="KH_sf_prok-type"/>
</dbReference>
<dbReference type="InterPro" id="IPR001351">
    <property type="entry name" value="Ribosomal_uS3_C"/>
</dbReference>
<keyword evidence="2 5" id="KW-0689">Ribosomal protein</keyword>
<dbReference type="RefSeq" id="YP_009258647.1">
    <property type="nucleotide sequence ID" value="NC_030358.1"/>
</dbReference>
<keyword evidence="7 9" id="KW-0150">Chloroplast</keyword>
<evidence type="ECO:0000313" key="9">
    <source>
        <dbReference type="EMBL" id="ANI25716.1"/>
    </source>
</evidence>
<dbReference type="NCBIfam" id="TIGR01009">
    <property type="entry name" value="rpsC_bact"/>
    <property type="match status" value="1"/>
</dbReference>
<dbReference type="GO" id="GO:0003735">
    <property type="term" value="F:structural constituent of ribosome"/>
    <property type="evidence" value="ECO:0007669"/>
    <property type="project" value="InterPro"/>
</dbReference>
<dbReference type="SUPFAM" id="SSF54821">
    <property type="entry name" value="Ribosomal protein S3 C-terminal domain"/>
    <property type="match status" value="1"/>
</dbReference>
<evidence type="ECO:0000256" key="4">
    <source>
        <dbReference type="ARBA" id="ARBA00035154"/>
    </source>
</evidence>
<dbReference type="GO" id="GO:0009507">
    <property type="term" value="C:chloroplast"/>
    <property type="evidence" value="ECO:0007669"/>
    <property type="project" value="UniProtKB-SubCell"/>
</dbReference>
<dbReference type="InterPro" id="IPR018280">
    <property type="entry name" value="Ribosomal_uS3_CS"/>
</dbReference>
<dbReference type="Gene3D" id="3.30.300.20">
    <property type="match status" value="1"/>
</dbReference>
<evidence type="ECO:0000256" key="2">
    <source>
        <dbReference type="ARBA" id="ARBA00022980"/>
    </source>
</evidence>
<sequence length="250" mass="29068">MGQKIHPLGLRLGITQNHQSHWFASPNQYAEFLKEDRRIRQCIENYVQDYMRDSANSSYGYSGIARIEIKRDTELIHVEIHTAGFPAILAKNQSRERVRTINSTKNIREKLTTRNQGQELEKLWRYVQENLISQHGKFRMTLSKVINPYKEANIVAEYIARQLENRVAFRRAMKQAIKDAKKNGQVKGIKIQISGRLNGAEIARVEWAREGRVSLQTLRAKIDYCHYPAHTKYGVLGIKVWIFQGDSWSN</sequence>
<dbReference type="GO" id="GO:0022627">
    <property type="term" value="C:cytosolic small ribosomal subunit"/>
    <property type="evidence" value="ECO:0007669"/>
    <property type="project" value="TreeGrafter"/>
</dbReference>
<comment type="subcellular location">
    <subcellularLocation>
        <location evidence="5 7">Plastid</location>
        <location evidence="5 7">Chloroplast</location>
    </subcellularLocation>
</comment>
<evidence type="ECO:0000259" key="8">
    <source>
        <dbReference type="Pfam" id="PF00189"/>
    </source>
</evidence>
<dbReference type="AlphaFoldDB" id="A0A191T5N5"/>
<dbReference type="PANTHER" id="PTHR11760:SF19">
    <property type="entry name" value="SMALL RIBOSOMAL SUBUNIT PROTEIN US3C"/>
    <property type="match status" value="1"/>
</dbReference>
<proteinExistence type="inferred from homology"/>
<dbReference type="EMBL" id="KU646493">
    <property type="protein sequence ID" value="ANI25716.1"/>
    <property type="molecule type" value="Genomic_DNA"/>
</dbReference>
<accession>A0A191T5N5</accession>
<name>A0A191T5N5_COLSC</name>
<gene>
    <name evidence="5 9" type="primary">rps3</name>
</gene>
<dbReference type="GO" id="GO:0003723">
    <property type="term" value="F:RNA binding"/>
    <property type="evidence" value="ECO:0007669"/>
    <property type="project" value="InterPro"/>
</dbReference>
<keyword evidence="3 5" id="KW-0687">Ribonucleoprotein</keyword>
<dbReference type="Pfam" id="PF00189">
    <property type="entry name" value="Ribosomal_S3_C"/>
    <property type="match status" value="1"/>
</dbReference>
<evidence type="ECO:0000256" key="5">
    <source>
        <dbReference type="HAMAP-Rule" id="MF_01309"/>
    </source>
</evidence>
<dbReference type="InterPro" id="IPR015946">
    <property type="entry name" value="KH_dom-like_a/b"/>
</dbReference>
<dbReference type="InterPro" id="IPR036419">
    <property type="entry name" value="Ribosomal_S3_C_sf"/>
</dbReference>
<dbReference type="InterPro" id="IPR057258">
    <property type="entry name" value="Ribosomal_uS3"/>
</dbReference>
<comment type="similarity">
    <text evidence="1 5 6">Belongs to the universal ribosomal protein uS3 family.</text>
</comment>
<dbReference type="PROSITE" id="PS00548">
    <property type="entry name" value="RIBOSOMAL_S3"/>
    <property type="match status" value="1"/>
</dbReference>
<evidence type="ECO:0000256" key="7">
    <source>
        <dbReference type="RuleBase" id="RU003626"/>
    </source>
</evidence>
<evidence type="ECO:0000256" key="6">
    <source>
        <dbReference type="RuleBase" id="RU003624"/>
    </source>
</evidence>
<evidence type="ECO:0000256" key="1">
    <source>
        <dbReference type="ARBA" id="ARBA00010761"/>
    </source>
</evidence>
<dbReference type="InterPro" id="IPR005704">
    <property type="entry name" value="Ribosomal_uS3_bac-typ"/>
</dbReference>